<dbReference type="KEGG" id="lck:HN018_16435"/>
<accession>A0A6M8HTB8</accession>
<dbReference type="PANTHER" id="PTHR10285">
    <property type="entry name" value="URIDINE KINASE"/>
    <property type="match status" value="1"/>
</dbReference>
<keyword evidence="3" id="KW-1185">Reference proteome</keyword>
<protein>
    <submittedName>
        <fullName evidence="2">Nucleoside triphosphate hydrolase</fullName>
    </submittedName>
</protein>
<gene>
    <name evidence="2" type="ORF">HN018_16435</name>
</gene>
<dbReference type="AlphaFoldDB" id="A0A6M8HTB8"/>
<dbReference type="GO" id="GO:0005524">
    <property type="term" value="F:ATP binding"/>
    <property type="evidence" value="ECO:0007669"/>
    <property type="project" value="InterPro"/>
</dbReference>
<dbReference type="InterPro" id="IPR006083">
    <property type="entry name" value="PRK/URK"/>
</dbReference>
<dbReference type="Pfam" id="PF00485">
    <property type="entry name" value="PRK"/>
    <property type="match status" value="1"/>
</dbReference>
<dbReference type="GO" id="GO:0016787">
    <property type="term" value="F:hydrolase activity"/>
    <property type="evidence" value="ECO:0007669"/>
    <property type="project" value="UniProtKB-KW"/>
</dbReference>
<keyword evidence="2" id="KW-0378">Hydrolase</keyword>
<evidence type="ECO:0000259" key="1">
    <source>
        <dbReference type="Pfam" id="PF00485"/>
    </source>
</evidence>
<dbReference type="EMBL" id="CP053708">
    <property type="protein sequence ID" value="QKE91417.1"/>
    <property type="molecule type" value="Genomic_DNA"/>
</dbReference>
<sequence length="215" mass="23586">MSEHLTVSSLVERVLAEQSASRRIIAIAGAPGSGKSTTAETLKERINAVRPGHADILPMDGYHFDDMVLNARGDRARKGSPHTFDLDGFRAMLQRLRADDGRDIAVPVFDRSIEIARAGGRIVPASARIILAEGNYLLLDQPGWRDLGPLFDLTVMLDVTEDILVERLLERWAGFDYDEAAIVTKMEGNDLPNVRLVLANSRPADIMISSPETPA</sequence>
<feature type="domain" description="Phosphoribulokinase/uridine kinase" evidence="1">
    <location>
        <begin position="24"/>
        <end position="171"/>
    </location>
</feature>
<dbReference type="InterPro" id="IPR027417">
    <property type="entry name" value="P-loop_NTPase"/>
</dbReference>
<name>A0A6M8HTB8_9PROT</name>
<dbReference type="NCBIfam" id="NF006746">
    <property type="entry name" value="PRK09270.1-5"/>
    <property type="match status" value="1"/>
</dbReference>
<dbReference type="SUPFAM" id="SSF52540">
    <property type="entry name" value="P-loop containing nucleoside triphosphate hydrolases"/>
    <property type="match status" value="1"/>
</dbReference>
<evidence type="ECO:0000313" key="2">
    <source>
        <dbReference type="EMBL" id="QKE91417.1"/>
    </source>
</evidence>
<evidence type="ECO:0000313" key="3">
    <source>
        <dbReference type="Proteomes" id="UP000500767"/>
    </source>
</evidence>
<reference evidence="2 3" key="1">
    <citation type="journal article" date="2014" name="World J. Microbiol. Biotechnol.">
        <title>Biodiversity and physiological characteristics of Antarctic and Arctic lichens-associated bacteria.</title>
        <authorList>
            <person name="Lee Y.M."/>
            <person name="Kim E.H."/>
            <person name="Lee H.K."/>
            <person name="Hong S.G."/>
        </authorList>
    </citation>
    <scope>NUCLEOTIDE SEQUENCE [LARGE SCALE GENOMIC DNA]</scope>
    <source>
        <strain evidence="2 3">PAMC 26569</strain>
    </source>
</reference>
<dbReference type="GO" id="GO:0016301">
    <property type="term" value="F:kinase activity"/>
    <property type="evidence" value="ECO:0007669"/>
    <property type="project" value="InterPro"/>
</dbReference>
<dbReference type="Gene3D" id="3.40.50.300">
    <property type="entry name" value="P-loop containing nucleotide triphosphate hydrolases"/>
    <property type="match status" value="1"/>
</dbReference>
<proteinExistence type="predicted"/>
<dbReference type="RefSeq" id="WP_171833061.1">
    <property type="nucleotide sequence ID" value="NZ_CP053708.1"/>
</dbReference>
<organism evidence="2 3">
    <name type="scientific">Lichenicola cladoniae</name>
    <dbReference type="NCBI Taxonomy" id="1484109"/>
    <lineage>
        <taxon>Bacteria</taxon>
        <taxon>Pseudomonadati</taxon>
        <taxon>Pseudomonadota</taxon>
        <taxon>Alphaproteobacteria</taxon>
        <taxon>Acetobacterales</taxon>
        <taxon>Acetobacteraceae</taxon>
        <taxon>Lichenicola</taxon>
    </lineage>
</organism>
<dbReference type="Proteomes" id="UP000500767">
    <property type="component" value="Chromosome"/>
</dbReference>